<organism evidence="4 5">
    <name type="scientific">Formimonas warabiya</name>
    <dbReference type="NCBI Taxonomy" id="1761012"/>
    <lineage>
        <taxon>Bacteria</taxon>
        <taxon>Bacillati</taxon>
        <taxon>Bacillota</taxon>
        <taxon>Clostridia</taxon>
        <taxon>Eubacteriales</taxon>
        <taxon>Peptococcaceae</taxon>
        <taxon>Candidatus Formimonas</taxon>
    </lineage>
</organism>
<evidence type="ECO:0000256" key="3">
    <source>
        <dbReference type="RuleBase" id="RU004508"/>
    </source>
</evidence>
<dbReference type="Gene3D" id="3.40.640.10">
    <property type="entry name" value="Type I PLP-dependent aspartate aminotransferase-like (Major domain)"/>
    <property type="match status" value="1"/>
</dbReference>
<dbReference type="InterPro" id="IPR015421">
    <property type="entry name" value="PyrdxlP-dep_Trfase_major"/>
</dbReference>
<dbReference type="InterPro" id="IPR015422">
    <property type="entry name" value="PyrdxlP-dep_Trfase_small"/>
</dbReference>
<name>A0A3G1KWM9_FORW1</name>
<dbReference type="OrthoDB" id="9810913at2"/>
<dbReference type="AlphaFoldDB" id="A0A3G1KWM9"/>
<dbReference type="KEGG" id="fwa:DCMF_20655"/>
<keyword evidence="5" id="KW-1185">Reference proteome</keyword>
<dbReference type="GO" id="GO:0008483">
    <property type="term" value="F:transaminase activity"/>
    <property type="evidence" value="ECO:0007669"/>
    <property type="project" value="UniProtKB-KW"/>
</dbReference>
<feature type="modified residue" description="N6-(pyridoxal phosphate)lysine" evidence="2">
    <location>
        <position position="182"/>
    </location>
</feature>
<accession>A0A3G1KWM9</accession>
<dbReference type="Pfam" id="PF01041">
    <property type="entry name" value="DegT_DnrJ_EryC1"/>
    <property type="match status" value="1"/>
</dbReference>
<evidence type="ECO:0000256" key="1">
    <source>
        <dbReference type="PIRSR" id="PIRSR000390-1"/>
    </source>
</evidence>
<keyword evidence="4" id="KW-0808">Transferase</keyword>
<dbReference type="SUPFAM" id="SSF53383">
    <property type="entry name" value="PLP-dependent transferases"/>
    <property type="match status" value="1"/>
</dbReference>
<protein>
    <submittedName>
        <fullName evidence="4">Glutamine--scyllo-inositol aminotransferase</fullName>
    </submittedName>
</protein>
<keyword evidence="2 3" id="KW-0663">Pyridoxal phosphate</keyword>
<dbReference type="GO" id="GO:0030170">
    <property type="term" value="F:pyridoxal phosphate binding"/>
    <property type="evidence" value="ECO:0007669"/>
    <property type="project" value="TreeGrafter"/>
</dbReference>
<comment type="similarity">
    <text evidence="3">Belongs to the DegT/DnrJ/EryC1 family.</text>
</comment>
<dbReference type="InterPro" id="IPR000653">
    <property type="entry name" value="DegT/StrS_aminotransferase"/>
</dbReference>
<sequence>MIPLAKPMLSMEEQKRVNEVLFSGRLAQGEYVAEFERNFALYQGSNYGVATSSGTSALHVALLSLGIQPGEKVITTPFSFIATANAILYVQAVPVFCDIDPRDYNISPQSLLDTIKTHPDTKALVIVHLYGHPARMTEIMEIARQYRLAVIEDCAQAHGAAIQGKKVGTFGHFGAFSFYPTKNMTCGEGGMLTTQDRELAEKARSFLNHGQTAKYRHDLLGYNYRMTNIHAAIGIEQLRKLPGFNQRRQAIGARYGREITNPAFVKPICLPGFEHVYHQYTLQVDHRNRFIEFLEAQGIGYGIHYPKAIPDQPLYRHRKIFGSFPNAREAAERVVSIPVHPGLTEQEVDYIVGTLQRYPGNE</sequence>
<reference evidence="4 5" key="1">
    <citation type="submission" date="2016-10" db="EMBL/GenBank/DDBJ databases">
        <title>Complete Genome Sequence of Peptococcaceae strain DCMF.</title>
        <authorList>
            <person name="Edwards R.J."/>
            <person name="Holland S.I."/>
            <person name="Deshpande N.P."/>
            <person name="Wong Y.K."/>
            <person name="Ertan H."/>
            <person name="Manefield M."/>
            <person name="Russell T.L."/>
            <person name="Lee M.J."/>
        </authorList>
    </citation>
    <scope>NUCLEOTIDE SEQUENCE [LARGE SCALE GENOMIC DNA]</scope>
    <source>
        <strain evidence="4 5">DCMF</strain>
    </source>
</reference>
<dbReference type="CDD" id="cd00616">
    <property type="entry name" value="AHBA_syn"/>
    <property type="match status" value="1"/>
</dbReference>
<evidence type="ECO:0000256" key="2">
    <source>
        <dbReference type="PIRSR" id="PIRSR000390-2"/>
    </source>
</evidence>
<keyword evidence="4" id="KW-0032">Aminotransferase</keyword>
<evidence type="ECO:0000313" key="5">
    <source>
        <dbReference type="Proteomes" id="UP000323521"/>
    </source>
</evidence>
<dbReference type="RefSeq" id="WP_148136177.1">
    <property type="nucleotide sequence ID" value="NZ_CP017634.1"/>
</dbReference>
<dbReference type="EMBL" id="CP017634">
    <property type="protein sequence ID" value="ATW26852.1"/>
    <property type="molecule type" value="Genomic_DNA"/>
</dbReference>
<proteinExistence type="inferred from homology"/>
<dbReference type="PANTHER" id="PTHR30244:SF34">
    <property type="entry name" value="DTDP-4-AMINO-4,6-DIDEOXYGALACTOSE TRANSAMINASE"/>
    <property type="match status" value="1"/>
</dbReference>
<dbReference type="Proteomes" id="UP000323521">
    <property type="component" value="Chromosome"/>
</dbReference>
<dbReference type="InterPro" id="IPR015424">
    <property type="entry name" value="PyrdxlP-dep_Trfase"/>
</dbReference>
<dbReference type="GO" id="GO:0000271">
    <property type="term" value="P:polysaccharide biosynthetic process"/>
    <property type="evidence" value="ECO:0007669"/>
    <property type="project" value="TreeGrafter"/>
</dbReference>
<dbReference type="PIRSF" id="PIRSF000390">
    <property type="entry name" value="PLP_StrS"/>
    <property type="match status" value="1"/>
</dbReference>
<evidence type="ECO:0000313" key="4">
    <source>
        <dbReference type="EMBL" id="ATW26852.1"/>
    </source>
</evidence>
<feature type="active site" description="Proton acceptor" evidence="1">
    <location>
        <position position="182"/>
    </location>
</feature>
<dbReference type="Gene3D" id="3.90.1150.10">
    <property type="entry name" value="Aspartate Aminotransferase, domain 1"/>
    <property type="match status" value="1"/>
</dbReference>
<dbReference type="PANTHER" id="PTHR30244">
    <property type="entry name" value="TRANSAMINASE"/>
    <property type="match status" value="1"/>
</dbReference>
<gene>
    <name evidence="4" type="ORF">DCMF_20655</name>
</gene>